<dbReference type="Proteomes" id="UP000189940">
    <property type="component" value="Unassembled WGS sequence"/>
</dbReference>
<evidence type="ECO:0000313" key="2">
    <source>
        <dbReference type="Proteomes" id="UP000189940"/>
    </source>
</evidence>
<organism evidence="1 2">
    <name type="scientific">Nitrobacter vulgaris</name>
    <dbReference type="NCBI Taxonomy" id="29421"/>
    <lineage>
        <taxon>Bacteria</taxon>
        <taxon>Pseudomonadati</taxon>
        <taxon>Pseudomonadota</taxon>
        <taxon>Alphaproteobacteria</taxon>
        <taxon>Hyphomicrobiales</taxon>
        <taxon>Nitrobacteraceae</taxon>
        <taxon>Nitrobacter</taxon>
    </lineage>
</organism>
<name>A0A1V4I2A0_NITVU</name>
<gene>
    <name evidence="1" type="ORF">B2M20_02990</name>
</gene>
<keyword evidence="2" id="KW-1185">Reference proteome</keyword>
<proteinExistence type="predicted"/>
<sequence length="410" mass="44073">MLKELNGSEAGSAASFMSAKTPQEAAVAIARNFLRPSPENLNRRVAQYAGSSDPAALPANAQPTQGYAIPGQDAAATRPAIHPAILELVSSPYVSPEDRRIGALLFQNQLEAQTKTNDPLYQMKIQDERNKLTPLSAPTLDEQGNLVQRDALGKVTVLKPSANAPSEVAAYNFYADQESRAGRQPMPFGQWDISRKKAGATSVPIQVGAQAPDGELRKKLDEGTAKNWTAWQEAGHVSAGQVQDLQMLDELIKVAPQGPLTGRLAEMFPGVSSAGDAFNAIVKRVAPTMRAPGSGSTSDIEYDGMLRSLPALRNKPEANVAISEMMKAKSAINIERADIISQYSQNQISRNDAEKRLSELNRHSIMTPAMRQMLTGLGGKGDVPLVGDIVDGHRFKGGDPANQASWEKVQ</sequence>
<reference evidence="1 2" key="1">
    <citation type="submission" date="2017-02" db="EMBL/GenBank/DDBJ databases">
        <title>Genome sequence of the nitrite-oxidizing bacterium Nitrobacter vulgaris strain Ab1.</title>
        <authorList>
            <person name="Mellbye B.L."/>
            <person name="Davis E.W."/>
            <person name="Spieck E."/>
            <person name="Chang J.H."/>
            <person name="Bottomley P.J."/>
            <person name="Sayavedra-Soto L.A."/>
        </authorList>
    </citation>
    <scope>NUCLEOTIDE SEQUENCE [LARGE SCALE GENOMIC DNA]</scope>
    <source>
        <strain evidence="1 2">Ab1</strain>
    </source>
</reference>
<accession>A0A1V4I2A0</accession>
<dbReference type="STRING" id="29421.B2M20_02990"/>
<protein>
    <submittedName>
        <fullName evidence="1">Uncharacterized protein</fullName>
    </submittedName>
</protein>
<evidence type="ECO:0000313" key="1">
    <source>
        <dbReference type="EMBL" id="OPH84254.1"/>
    </source>
</evidence>
<dbReference type="EMBL" id="MWPQ01000006">
    <property type="protein sequence ID" value="OPH84254.1"/>
    <property type="molecule type" value="Genomic_DNA"/>
</dbReference>
<comment type="caution">
    <text evidence="1">The sequence shown here is derived from an EMBL/GenBank/DDBJ whole genome shotgun (WGS) entry which is preliminary data.</text>
</comment>
<dbReference type="AlphaFoldDB" id="A0A1V4I2A0"/>